<dbReference type="SMART" id="SM00849">
    <property type="entry name" value="Lactamase_B"/>
    <property type="match status" value="1"/>
</dbReference>
<dbReference type="InterPro" id="IPR036866">
    <property type="entry name" value="RibonucZ/Hydroxyglut_hydro"/>
</dbReference>
<dbReference type="GO" id="GO:0016787">
    <property type="term" value="F:hydrolase activity"/>
    <property type="evidence" value="ECO:0007669"/>
    <property type="project" value="UniProtKB-KW"/>
</dbReference>
<dbReference type="RefSeq" id="WP_162367769.1">
    <property type="nucleotide sequence ID" value="NZ_WUBS01000015.1"/>
</dbReference>
<gene>
    <name evidence="2" type="ORF">GRH90_19550</name>
</gene>
<proteinExistence type="predicted"/>
<dbReference type="Pfam" id="PF12706">
    <property type="entry name" value="Lactamase_B_2"/>
    <property type="match status" value="1"/>
</dbReference>
<evidence type="ECO:0000313" key="3">
    <source>
        <dbReference type="Proteomes" id="UP000461443"/>
    </source>
</evidence>
<dbReference type="EMBL" id="WUBS01000015">
    <property type="protein sequence ID" value="NDL64931.1"/>
    <property type="molecule type" value="Genomic_DNA"/>
</dbReference>
<dbReference type="InterPro" id="IPR001279">
    <property type="entry name" value="Metallo-B-lactamas"/>
</dbReference>
<organism evidence="2 3">
    <name type="scientific">Acerihabitans arboris</name>
    <dbReference type="NCBI Taxonomy" id="2691583"/>
    <lineage>
        <taxon>Bacteria</taxon>
        <taxon>Pseudomonadati</taxon>
        <taxon>Pseudomonadota</taxon>
        <taxon>Gammaproteobacteria</taxon>
        <taxon>Enterobacterales</taxon>
        <taxon>Pectobacteriaceae</taxon>
        <taxon>Acerihabitans</taxon>
    </lineage>
</organism>
<dbReference type="PANTHER" id="PTHR15032">
    <property type="entry name" value="N-ACYL-PHOSPHATIDYLETHANOLAMINE-HYDROLYZING PHOSPHOLIPASE D"/>
    <property type="match status" value="1"/>
</dbReference>
<sequence length="371" mass="41276">MKKIILTVVFMMLLGSASGISSLFSRPEFGKLPAGQRLERIKASPNYADGAFRNQLATTLFSDGAGHFSVLWEFMFGGHRRVKPAGALPVVKTNLKALNRDQDVVIWLGHSSYFMQLGGHRILIDPIFSAYAAPFSFLNRAFKGDYPYSAADMPGIDYLIISHDHWDHLDYPTLAALKPKITAILCPLGVGAHLEYWGFAPDIIHESDWGQKWTFSPGLTVHVLPARHFSGRGLTSNKTLWASFMLETPLRRIFYSGDSGYGPHFARIGDMFGEVDLAIMENGQYDKSWKYIHMLPEQVAQAATELGAKSLLPAHSGRFSMSNHAWDDPYRRLAAASADKPYKLLTPEIGEVVVVGNAGQIFNAWWENKGL</sequence>
<keyword evidence="2" id="KW-0378">Hydrolase</keyword>
<dbReference type="PANTHER" id="PTHR15032:SF4">
    <property type="entry name" value="N-ACYL-PHOSPHATIDYLETHANOLAMINE-HYDROLYZING PHOSPHOLIPASE D"/>
    <property type="match status" value="1"/>
</dbReference>
<protein>
    <submittedName>
        <fullName evidence="2">MBL fold metallo-hydrolase</fullName>
    </submittedName>
</protein>
<accession>A0A845SQT0</accession>
<reference evidence="2 3" key="2">
    <citation type="submission" date="2020-02" db="EMBL/GenBank/DDBJ databases">
        <title>The new genus of Enterobacteriales.</title>
        <authorList>
            <person name="Kim I.S."/>
        </authorList>
    </citation>
    <scope>NUCLEOTIDE SEQUENCE [LARGE SCALE GENOMIC DNA]</scope>
    <source>
        <strain evidence="2 3">SAP-6</strain>
    </source>
</reference>
<name>A0A845SQT0_9GAMM</name>
<reference evidence="2 3" key="1">
    <citation type="submission" date="2019-12" db="EMBL/GenBank/DDBJ databases">
        <authorList>
            <person name="Lee S.D."/>
        </authorList>
    </citation>
    <scope>NUCLEOTIDE SEQUENCE [LARGE SCALE GENOMIC DNA]</scope>
    <source>
        <strain evidence="2 3">SAP-6</strain>
    </source>
</reference>
<evidence type="ECO:0000313" key="2">
    <source>
        <dbReference type="EMBL" id="NDL64931.1"/>
    </source>
</evidence>
<dbReference type="GO" id="GO:0005737">
    <property type="term" value="C:cytoplasm"/>
    <property type="evidence" value="ECO:0007669"/>
    <property type="project" value="TreeGrafter"/>
</dbReference>
<keyword evidence="3" id="KW-1185">Reference proteome</keyword>
<dbReference type="Gene3D" id="3.60.15.10">
    <property type="entry name" value="Ribonuclease Z/Hydroxyacylglutathione hydrolase-like"/>
    <property type="match status" value="1"/>
</dbReference>
<feature type="domain" description="Metallo-beta-lactamase" evidence="1">
    <location>
        <begin position="109"/>
        <end position="315"/>
    </location>
</feature>
<dbReference type="AlphaFoldDB" id="A0A845SQT0"/>
<comment type="caution">
    <text evidence="2">The sequence shown here is derived from an EMBL/GenBank/DDBJ whole genome shotgun (WGS) entry which is preliminary data.</text>
</comment>
<dbReference type="Proteomes" id="UP000461443">
    <property type="component" value="Unassembled WGS sequence"/>
</dbReference>
<dbReference type="SUPFAM" id="SSF56281">
    <property type="entry name" value="Metallo-hydrolase/oxidoreductase"/>
    <property type="match status" value="1"/>
</dbReference>
<evidence type="ECO:0000259" key="1">
    <source>
        <dbReference type="SMART" id="SM00849"/>
    </source>
</evidence>